<dbReference type="AlphaFoldDB" id="A0A4R8DJF3"/>
<organism evidence="1 2">
    <name type="scientific">Dinghuibacter silviterrae</name>
    <dbReference type="NCBI Taxonomy" id="1539049"/>
    <lineage>
        <taxon>Bacteria</taxon>
        <taxon>Pseudomonadati</taxon>
        <taxon>Bacteroidota</taxon>
        <taxon>Chitinophagia</taxon>
        <taxon>Chitinophagales</taxon>
        <taxon>Chitinophagaceae</taxon>
        <taxon>Dinghuibacter</taxon>
    </lineage>
</organism>
<proteinExistence type="predicted"/>
<protein>
    <submittedName>
        <fullName evidence="1">Uncharacterized protein</fullName>
    </submittedName>
</protein>
<evidence type="ECO:0000313" key="1">
    <source>
        <dbReference type="EMBL" id="TDW97130.1"/>
    </source>
</evidence>
<keyword evidence="2" id="KW-1185">Reference proteome</keyword>
<dbReference type="EMBL" id="SODV01000002">
    <property type="protein sequence ID" value="TDW97130.1"/>
    <property type="molecule type" value="Genomic_DNA"/>
</dbReference>
<comment type="caution">
    <text evidence="1">The sequence shown here is derived from an EMBL/GenBank/DDBJ whole genome shotgun (WGS) entry which is preliminary data.</text>
</comment>
<dbReference type="Proteomes" id="UP000294498">
    <property type="component" value="Unassembled WGS sequence"/>
</dbReference>
<sequence length="231" mass="27178">MNLNAKSRGATCVSSWLYKFMMRFKFRKKEEKYEGIPKSIEDVFSGFARKRTTGFLLEFLNTYFLLINFLCIKYKVSPNRVLSDLFNYLYVGSLTVPTGSKSTVWLMSSGVEDQGKLVWLTIHHYFREREIEGLKYQSVCNLLRFSETELSFLDKPTLFGYNGKIELNKPYLYMKNIQAYGKEIRKVGALYRDELANEYLQYLCGFDFEKLDNIAVSLKIINTKFEEKMIR</sequence>
<accession>A0A4R8DJF3</accession>
<reference evidence="1 2" key="1">
    <citation type="submission" date="2019-03" db="EMBL/GenBank/DDBJ databases">
        <title>Genomic Encyclopedia of Type Strains, Phase IV (KMG-IV): sequencing the most valuable type-strain genomes for metagenomic binning, comparative biology and taxonomic classification.</title>
        <authorList>
            <person name="Goeker M."/>
        </authorList>
    </citation>
    <scope>NUCLEOTIDE SEQUENCE [LARGE SCALE GENOMIC DNA]</scope>
    <source>
        <strain evidence="1 2">DSM 100059</strain>
    </source>
</reference>
<evidence type="ECO:0000313" key="2">
    <source>
        <dbReference type="Proteomes" id="UP000294498"/>
    </source>
</evidence>
<gene>
    <name evidence="1" type="ORF">EDB95_4971</name>
</gene>
<name>A0A4R8DJF3_9BACT</name>